<comment type="catalytic activity">
    <reaction evidence="1">
        <text>ATP + protein L-histidine = ADP + protein N-phospho-L-histidine.</text>
        <dbReference type="EC" id="2.7.13.3"/>
    </reaction>
</comment>
<keyword evidence="5" id="KW-0597">Phosphoprotein</keyword>
<dbReference type="InterPro" id="IPR050980">
    <property type="entry name" value="2C_sensor_his_kinase"/>
</dbReference>
<dbReference type="SUPFAM" id="SSF47384">
    <property type="entry name" value="Homodimeric domain of signal transducing histidine kinase"/>
    <property type="match status" value="1"/>
</dbReference>
<dbReference type="Gene3D" id="1.10.287.130">
    <property type="match status" value="1"/>
</dbReference>
<dbReference type="PRINTS" id="PR00344">
    <property type="entry name" value="BCTRLSENSOR"/>
</dbReference>
<evidence type="ECO:0000256" key="8">
    <source>
        <dbReference type="ARBA" id="ARBA00022777"/>
    </source>
</evidence>
<dbReference type="CDD" id="cd00075">
    <property type="entry name" value="HATPase"/>
    <property type="match status" value="1"/>
</dbReference>
<dbReference type="InterPro" id="IPR036890">
    <property type="entry name" value="HATPase_C_sf"/>
</dbReference>
<keyword evidence="10" id="KW-1133">Transmembrane helix</keyword>
<evidence type="ECO:0000259" key="11">
    <source>
        <dbReference type="PROSITE" id="PS50109"/>
    </source>
</evidence>
<feature type="transmembrane region" description="Helical" evidence="10">
    <location>
        <begin position="27"/>
        <end position="43"/>
    </location>
</feature>
<dbReference type="RefSeq" id="WP_406649859.1">
    <property type="nucleotide sequence ID" value="NZ_CP123584.1"/>
</dbReference>
<dbReference type="CDD" id="cd00082">
    <property type="entry name" value="HisKA"/>
    <property type="match status" value="1"/>
</dbReference>
<dbReference type="Pfam" id="PF00512">
    <property type="entry name" value="HisKA"/>
    <property type="match status" value="1"/>
</dbReference>
<reference evidence="12 13" key="1">
    <citation type="submission" date="2023-04" db="EMBL/GenBank/DDBJ databases">
        <title>Complete genome sequence of Alisedimentitalea scapharcae.</title>
        <authorList>
            <person name="Rong J.-C."/>
            <person name="Yi M.-L."/>
            <person name="Zhao Q."/>
        </authorList>
    </citation>
    <scope>NUCLEOTIDE SEQUENCE [LARGE SCALE GENOMIC DNA]</scope>
    <source>
        <strain evidence="12 13">KCTC 42119</strain>
    </source>
</reference>
<keyword evidence="10" id="KW-0472">Membrane</keyword>
<keyword evidence="13" id="KW-1185">Reference proteome</keyword>
<evidence type="ECO:0000256" key="7">
    <source>
        <dbReference type="ARBA" id="ARBA00022741"/>
    </source>
</evidence>
<dbReference type="InterPro" id="IPR003661">
    <property type="entry name" value="HisK_dim/P_dom"/>
</dbReference>
<dbReference type="SUPFAM" id="SSF55874">
    <property type="entry name" value="ATPase domain of HSP90 chaperone/DNA topoisomerase II/histidine kinase"/>
    <property type="match status" value="1"/>
</dbReference>
<dbReference type="Gene3D" id="3.30.565.10">
    <property type="entry name" value="Histidine kinase-like ATPase, C-terminal domain"/>
    <property type="match status" value="1"/>
</dbReference>
<keyword evidence="8" id="KW-0418">Kinase</keyword>
<evidence type="ECO:0000256" key="10">
    <source>
        <dbReference type="SAM" id="Phobius"/>
    </source>
</evidence>
<dbReference type="Proteomes" id="UP001623232">
    <property type="component" value="Chromosome"/>
</dbReference>
<keyword evidence="7" id="KW-0547">Nucleotide-binding</keyword>
<accession>A0ABZ2Y0Z4</accession>
<dbReference type="InterPro" id="IPR004358">
    <property type="entry name" value="Sig_transdc_His_kin-like_C"/>
</dbReference>
<name>A0ABZ2Y0Z4_9RHOB</name>
<keyword evidence="9 12" id="KW-0067">ATP-binding</keyword>
<dbReference type="InterPro" id="IPR036097">
    <property type="entry name" value="HisK_dim/P_sf"/>
</dbReference>
<evidence type="ECO:0000256" key="1">
    <source>
        <dbReference type="ARBA" id="ARBA00000085"/>
    </source>
</evidence>
<evidence type="ECO:0000256" key="9">
    <source>
        <dbReference type="ARBA" id="ARBA00022840"/>
    </source>
</evidence>
<keyword evidence="6" id="KW-0808">Transferase</keyword>
<keyword evidence="4" id="KW-1003">Cell membrane</keyword>
<gene>
    <name evidence="12" type="ORF">QEZ52_09665</name>
</gene>
<dbReference type="GO" id="GO:0005524">
    <property type="term" value="F:ATP binding"/>
    <property type="evidence" value="ECO:0007669"/>
    <property type="project" value="UniProtKB-KW"/>
</dbReference>
<dbReference type="EMBL" id="CP123584">
    <property type="protein sequence ID" value="WZK90794.1"/>
    <property type="molecule type" value="Genomic_DNA"/>
</dbReference>
<dbReference type="InterPro" id="IPR005467">
    <property type="entry name" value="His_kinase_dom"/>
</dbReference>
<protein>
    <recommendedName>
        <fullName evidence="3">histidine kinase</fullName>
        <ecNumber evidence="3">2.7.13.3</ecNumber>
    </recommendedName>
</protein>
<organism evidence="12 13">
    <name type="scientific">Aliisedimentitalea scapharcae</name>
    <dbReference type="NCBI Taxonomy" id="1524259"/>
    <lineage>
        <taxon>Bacteria</taxon>
        <taxon>Pseudomonadati</taxon>
        <taxon>Pseudomonadota</taxon>
        <taxon>Alphaproteobacteria</taxon>
        <taxon>Rhodobacterales</taxon>
        <taxon>Roseobacteraceae</taxon>
        <taxon>Aliisedimentitalea</taxon>
    </lineage>
</organism>
<dbReference type="EC" id="2.7.13.3" evidence="3"/>
<dbReference type="PANTHER" id="PTHR44936">
    <property type="entry name" value="SENSOR PROTEIN CREC"/>
    <property type="match status" value="1"/>
</dbReference>
<evidence type="ECO:0000313" key="13">
    <source>
        <dbReference type="Proteomes" id="UP001623232"/>
    </source>
</evidence>
<dbReference type="SMART" id="SM00388">
    <property type="entry name" value="HisKA"/>
    <property type="match status" value="1"/>
</dbReference>
<feature type="transmembrane region" description="Helical" evidence="10">
    <location>
        <begin position="182"/>
        <end position="202"/>
    </location>
</feature>
<evidence type="ECO:0000256" key="4">
    <source>
        <dbReference type="ARBA" id="ARBA00022475"/>
    </source>
</evidence>
<proteinExistence type="predicted"/>
<keyword evidence="10" id="KW-0812">Transmembrane</keyword>
<dbReference type="PANTHER" id="PTHR44936:SF10">
    <property type="entry name" value="SENSOR PROTEIN RSTB"/>
    <property type="match status" value="1"/>
</dbReference>
<dbReference type="SMART" id="SM00387">
    <property type="entry name" value="HATPase_c"/>
    <property type="match status" value="1"/>
</dbReference>
<evidence type="ECO:0000256" key="6">
    <source>
        <dbReference type="ARBA" id="ARBA00022679"/>
    </source>
</evidence>
<feature type="domain" description="Histidine kinase" evidence="11">
    <location>
        <begin position="256"/>
        <end position="477"/>
    </location>
</feature>
<dbReference type="PROSITE" id="PS50109">
    <property type="entry name" value="HIS_KIN"/>
    <property type="match status" value="1"/>
</dbReference>
<evidence type="ECO:0000313" key="12">
    <source>
        <dbReference type="EMBL" id="WZK90794.1"/>
    </source>
</evidence>
<evidence type="ECO:0000256" key="5">
    <source>
        <dbReference type="ARBA" id="ARBA00022553"/>
    </source>
</evidence>
<sequence length="479" mass="52687">MRKIQLTVLALLPRSLSQRLPLLVITAYLLGAFVSAWTMYGFFQRSSALTYAETSGDLLRDLLNRDTWQDLTEGDVVTSGRFKLRRHLRLQDDLPPYSVPLILVIDDERLRAAVAFERPPQLPQALSASTEEQSASARLAELSRGIARQDQTAQLHVFMSEDVLLTISAPTIWQSRPGQTRVALLGFAAFAIGLSLVVPLALNLAGPFAKLAERGPVTGSADPLASSEAYLIRDKIDRLTNRFQVEQESKERNLAAISHDLRTPVTRLRLRTELLTDDALRDRFESDLDEVSSIIDGALDLLSIRSQPEESFRFSLASLLESLVSDYSDTGKNVAFVSPDEVELRSAMSIFTSAEDVTVRTDNACMMQGQPDKLRRAFSNLIDNALKYGGRAIVEVKPVSKDMLCVGIRDFGPGIDPDQIARVQMPFVRGHSQQPERGVGLGLSIAGELIELHGGTLEFTNMEQGGLLVSALVSRGVIA</sequence>
<evidence type="ECO:0000256" key="2">
    <source>
        <dbReference type="ARBA" id="ARBA00004651"/>
    </source>
</evidence>
<comment type="subcellular location">
    <subcellularLocation>
        <location evidence="2">Cell membrane</location>
        <topology evidence="2">Multi-pass membrane protein</topology>
    </subcellularLocation>
</comment>
<evidence type="ECO:0000256" key="3">
    <source>
        <dbReference type="ARBA" id="ARBA00012438"/>
    </source>
</evidence>
<dbReference type="Pfam" id="PF02518">
    <property type="entry name" value="HATPase_c"/>
    <property type="match status" value="1"/>
</dbReference>
<dbReference type="InterPro" id="IPR003594">
    <property type="entry name" value="HATPase_dom"/>
</dbReference>